<dbReference type="GO" id="GO:0055085">
    <property type="term" value="P:transmembrane transport"/>
    <property type="evidence" value="ECO:0007669"/>
    <property type="project" value="InterPro"/>
</dbReference>
<keyword evidence="3 11" id="KW-0813">Transport</keyword>
<evidence type="ECO:0000313" key="13">
    <source>
        <dbReference type="EMBL" id="KAF7303565.1"/>
    </source>
</evidence>
<evidence type="ECO:0008006" key="15">
    <source>
        <dbReference type="Google" id="ProtNLM"/>
    </source>
</evidence>
<dbReference type="PROSITE" id="PS50920">
    <property type="entry name" value="SOLCAR"/>
    <property type="match status" value="3"/>
</dbReference>
<dbReference type="RefSeq" id="XP_037220537.1">
    <property type="nucleotide sequence ID" value="XM_037362616.1"/>
</dbReference>
<evidence type="ECO:0000256" key="4">
    <source>
        <dbReference type="ARBA" id="ARBA00022692"/>
    </source>
</evidence>
<evidence type="ECO:0000313" key="14">
    <source>
        <dbReference type="Proteomes" id="UP000636479"/>
    </source>
</evidence>
<dbReference type="FunFam" id="1.50.40.10:FF:000018">
    <property type="entry name" value="S-adenosylmethionine mitochondrial carrier protein-like"/>
    <property type="match status" value="1"/>
</dbReference>
<sequence length="286" mass="30217">MTTSSSLNPRPVFWQSLAAGGLAGTTVDLLFFPIDTLKTRLQAPQGFVQAGGFRGIYKGVGSVGVGSAPGAAVFFATYDTLKQHSPLPESMVSVTHVCSASLGEVAACLVRVPTEVIKTRAQTSIYGPGQSSLSAARHVLASDGFHGLYRGFGTTIMREIPFTSIQFPLYELLKTRLSVYTRRKPLYPHEAAVCGSIAGGIAAATTTPLDVLKTRVMLDMRALGAQSTTMPSIATRFRSIYVNEGPSALFAGVLPRTIWISAGGAVFLGVYEWAIGGLTINVASLP</sequence>
<evidence type="ECO:0000256" key="12">
    <source>
        <dbReference type="SAM" id="Phobius"/>
    </source>
</evidence>
<name>A0A8H6STA7_9AGAR</name>
<evidence type="ECO:0000256" key="2">
    <source>
        <dbReference type="ARBA" id="ARBA00006375"/>
    </source>
</evidence>
<dbReference type="GO" id="GO:0005743">
    <property type="term" value="C:mitochondrial inner membrane"/>
    <property type="evidence" value="ECO:0007669"/>
    <property type="project" value="UniProtKB-SubCell"/>
</dbReference>
<dbReference type="Gene3D" id="1.50.40.10">
    <property type="entry name" value="Mitochondrial carrier domain"/>
    <property type="match status" value="2"/>
</dbReference>
<feature type="repeat" description="Solcar" evidence="10">
    <location>
        <begin position="11"/>
        <end position="84"/>
    </location>
</feature>
<evidence type="ECO:0000256" key="11">
    <source>
        <dbReference type="RuleBase" id="RU000488"/>
    </source>
</evidence>
<evidence type="ECO:0000256" key="1">
    <source>
        <dbReference type="ARBA" id="ARBA00004448"/>
    </source>
</evidence>
<comment type="caution">
    <text evidence="13">The sequence shown here is derived from an EMBL/GenBank/DDBJ whole genome shotgun (WGS) entry which is preliminary data.</text>
</comment>
<evidence type="ECO:0000256" key="10">
    <source>
        <dbReference type="PROSITE-ProRule" id="PRU00282"/>
    </source>
</evidence>
<organism evidence="13 14">
    <name type="scientific">Mycena indigotica</name>
    <dbReference type="NCBI Taxonomy" id="2126181"/>
    <lineage>
        <taxon>Eukaryota</taxon>
        <taxon>Fungi</taxon>
        <taxon>Dikarya</taxon>
        <taxon>Basidiomycota</taxon>
        <taxon>Agaricomycotina</taxon>
        <taxon>Agaricomycetes</taxon>
        <taxon>Agaricomycetidae</taxon>
        <taxon>Agaricales</taxon>
        <taxon>Marasmiineae</taxon>
        <taxon>Mycenaceae</taxon>
        <taxon>Mycena</taxon>
    </lineage>
</organism>
<evidence type="ECO:0000256" key="5">
    <source>
        <dbReference type="ARBA" id="ARBA00022737"/>
    </source>
</evidence>
<comment type="similarity">
    <text evidence="2 11">Belongs to the mitochondrial carrier (TC 2.A.29) family.</text>
</comment>
<evidence type="ECO:0000256" key="6">
    <source>
        <dbReference type="ARBA" id="ARBA00022792"/>
    </source>
</evidence>
<evidence type="ECO:0000256" key="7">
    <source>
        <dbReference type="ARBA" id="ARBA00022989"/>
    </source>
</evidence>
<comment type="subcellular location">
    <subcellularLocation>
        <location evidence="1">Mitochondrion inner membrane</location>
        <topology evidence="1">Multi-pass membrane protein</topology>
    </subcellularLocation>
</comment>
<dbReference type="AlphaFoldDB" id="A0A8H6STA7"/>
<dbReference type="GeneID" id="59345132"/>
<dbReference type="SUPFAM" id="SSF103506">
    <property type="entry name" value="Mitochondrial carrier"/>
    <property type="match status" value="1"/>
</dbReference>
<gene>
    <name evidence="13" type="ORF">MIND_00585800</name>
</gene>
<dbReference type="PANTHER" id="PTHR45667">
    <property type="entry name" value="S-ADENOSYLMETHIONINE MITOCHONDRIAL CARRIER PROTEIN"/>
    <property type="match status" value="1"/>
</dbReference>
<keyword evidence="7 12" id="KW-1133">Transmembrane helix</keyword>
<dbReference type="OrthoDB" id="415315at2759"/>
<feature type="repeat" description="Solcar" evidence="10">
    <location>
        <begin position="94"/>
        <end position="176"/>
    </location>
</feature>
<keyword evidence="4 10" id="KW-0812">Transmembrane</keyword>
<keyword evidence="14" id="KW-1185">Reference proteome</keyword>
<dbReference type="InterPro" id="IPR023395">
    <property type="entry name" value="MCP_dom_sf"/>
</dbReference>
<dbReference type="Proteomes" id="UP000636479">
    <property type="component" value="Unassembled WGS sequence"/>
</dbReference>
<keyword evidence="6" id="KW-0999">Mitochondrion inner membrane</keyword>
<keyword evidence="9 10" id="KW-0472">Membrane</keyword>
<dbReference type="PRINTS" id="PR00926">
    <property type="entry name" value="MITOCARRIER"/>
</dbReference>
<dbReference type="EMBL" id="JACAZF010000005">
    <property type="protein sequence ID" value="KAF7303565.1"/>
    <property type="molecule type" value="Genomic_DNA"/>
</dbReference>
<feature type="transmembrane region" description="Helical" evidence="12">
    <location>
        <begin position="12"/>
        <end position="32"/>
    </location>
</feature>
<dbReference type="InterPro" id="IPR002067">
    <property type="entry name" value="MCP"/>
</dbReference>
<proteinExistence type="inferred from homology"/>
<keyword evidence="8" id="KW-0496">Mitochondrion</keyword>
<dbReference type="InterPro" id="IPR018108">
    <property type="entry name" value="MCP_transmembrane"/>
</dbReference>
<evidence type="ECO:0000256" key="8">
    <source>
        <dbReference type="ARBA" id="ARBA00023128"/>
    </source>
</evidence>
<feature type="repeat" description="Solcar" evidence="10">
    <location>
        <begin position="186"/>
        <end position="277"/>
    </location>
</feature>
<evidence type="ECO:0000256" key="9">
    <source>
        <dbReference type="ARBA" id="ARBA00023136"/>
    </source>
</evidence>
<reference evidence="13" key="1">
    <citation type="submission" date="2020-05" db="EMBL/GenBank/DDBJ databases">
        <title>Mycena genomes resolve the evolution of fungal bioluminescence.</title>
        <authorList>
            <person name="Tsai I.J."/>
        </authorList>
    </citation>
    <scope>NUCLEOTIDE SEQUENCE</scope>
    <source>
        <strain evidence="13">171206Taipei</strain>
    </source>
</reference>
<evidence type="ECO:0000256" key="3">
    <source>
        <dbReference type="ARBA" id="ARBA00022448"/>
    </source>
</evidence>
<accession>A0A8H6STA7</accession>
<dbReference type="Pfam" id="PF00153">
    <property type="entry name" value="Mito_carr"/>
    <property type="match status" value="3"/>
</dbReference>
<keyword evidence="5" id="KW-0677">Repeat</keyword>
<protein>
    <recommendedName>
        <fullName evidence="15">S-adenosylmethionine transporter</fullName>
    </recommendedName>
</protein>